<dbReference type="GO" id="GO:0006269">
    <property type="term" value="P:DNA replication, synthesis of primer"/>
    <property type="evidence" value="ECO:0007669"/>
    <property type="project" value="TreeGrafter"/>
</dbReference>
<name>Q97JS6_CLOAB</name>
<dbReference type="CDD" id="cd03364">
    <property type="entry name" value="TOPRIM_DnaG_primases"/>
    <property type="match status" value="1"/>
</dbReference>
<dbReference type="Gene3D" id="3.40.1360.10">
    <property type="match status" value="1"/>
</dbReference>
<proteinExistence type="predicted"/>
<protein>
    <submittedName>
        <fullName evidence="3">Phage toprim domain containing protein, YorJ B.subtilis homolog</fullName>
    </submittedName>
</protein>
<dbReference type="STRING" id="272562.CA_C1197"/>
<dbReference type="eggNOG" id="COG0358">
    <property type="taxonomic scope" value="Bacteria"/>
</dbReference>
<feature type="domain" description="Toprim" evidence="2">
    <location>
        <begin position="230"/>
        <end position="290"/>
    </location>
</feature>
<evidence type="ECO:0000313" key="3">
    <source>
        <dbReference type="EMBL" id="AAK79169.1"/>
    </source>
</evidence>
<dbReference type="GeneID" id="44997706"/>
<sequence>MTAKELKELLTPEKIIKILEEVGCHNVRKDGNTIKAANPDGNNPTAICCYIDNDNLNCEDFTRAIFQQRRCRDIIALVEFLCKLSFSKAMRKITNILGLSYFYEPKQQKPSFLKFLDFVETGKKETEEDILKSFPENILNQFVKIPNRKWLDEGISEKTQKYWECFLDVISQRIIFPIREESAGEIVGVKGRLLDDELIDKNKYFPIYVYPKGKILFGAWQNEKYIKEKSEVIVVESEKSVIKLWGIGIKNVVAIGGKCISEVQAEKLLRMNVTITLALDKDVTEEEVYENIKKLMYPVKTVNIFIIKDEANLMKKEKESPCDNVDTWRILYSVYRKEVPVIEWKNNG</sequence>
<dbReference type="InterPro" id="IPR034151">
    <property type="entry name" value="TOPRIM_DnaG_bac"/>
</dbReference>
<dbReference type="KEGG" id="cac:CA_C1197"/>
<keyword evidence="4" id="KW-1185">Reference proteome</keyword>
<evidence type="ECO:0000259" key="1">
    <source>
        <dbReference type="Pfam" id="PF08275"/>
    </source>
</evidence>
<dbReference type="Proteomes" id="UP000000814">
    <property type="component" value="Chromosome"/>
</dbReference>
<dbReference type="AlphaFoldDB" id="Q97JS6"/>
<dbReference type="InterPro" id="IPR013264">
    <property type="entry name" value="DNAG_N"/>
</dbReference>
<dbReference type="HOGENOM" id="CLU_069085_0_0_9"/>
<dbReference type="PIR" id="F97047">
    <property type="entry name" value="F97047"/>
</dbReference>
<dbReference type="EMBL" id="AE001437">
    <property type="protein sequence ID" value="AAK79169.1"/>
    <property type="molecule type" value="Genomic_DNA"/>
</dbReference>
<dbReference type="InterPro" id="IPR050219">
    <property type="entry name" value="DnaG_primase"/>
</dbReference>
<evidence type="ECO:0000259" key="2">
    <source>
        <dbReference type="Pfam" id="PF13662"/>
    </source>
</evidence>
<dbReference type="SUPFAM" id="SSF56731">
    <property type="entry name" value="DNA primase core"/>
    <property type="match status" value="1"/>
</dbReference>
<dbReference type="Pfam" id="PF13662">
    <property type="entry name" value="Toprim_4"/>
    <property type="match status" value="1"/>
</dbReference>
<dbReference type="Pfam" id="PF08275">
    <property type="entry name" value="DNAG_N"/>
    <property type="match status" value="1"/>
</dbReference>
<dbReference type="GO" id="GO:0005737">
    <property type="term" value="C:cytoplasm"/>
    <property type="evidence" value="ECO:0007669"/>
    <property type="project" value="TreeGrafter"/>
</dbReference>
<organism evidence="3 4">
    <name type="scientific">Clostridium acetobutylicum (strain ATCC 824 / DSM 792 / JCM 1419 / IAM 19013 / LMG 5710 / NBRC 13948 / NRRL B-527 / VKM B-1787 / 2291 / W)</name>
    <dbReference type="NCBI Taxonomy" id="272562"/>
    <lineage>
        <taxon>Bacteria</taxon>
        <taxon>Bacillati</taxon>
        <taxon>Bacillota</taxon>
        <taxon>Clostridia</taxon>
        <taxon>Eubacteriales</taxon>
        <taxon>Clostridiaceae</taxon>
        <taxon>Clostridium</taxon>
    </lineage>
</organism>
<dbReference type="RefSeq" id="WP_010964510.1">
    <property type="nucleotide sequence ID" value="NC_003030.1"/>
</dbReference>
<feature type="domain" description="DNA primase DNAG catalytic core N-terminal" evidence="1">
    <location>
        <begin position="144"/>
        <end position="220"/>
    </location>
</feature>
<gene>
    <name evidence="3" type="ordered locus">CA_C1197</name>
</gene>
<evidence type="ECO:0000313" key="4">
    <source>
        <dbReference type="Proteomes" id="UP000000814"/>
    </source>
</evidence>
<dbReference type="PANTHER" id="PTHR30313:SF2">
    <property type="entry name" value="DNA PRIMASE"/>
    <property type="match status" value="1"/>
</dbReference>
<dbReference type="InterPro" id="IPR016622">
    <property type="entry name" value="Phage_SP-beta_YorJ"/>
</dbReference>
<dbReference type="OrthoDB" id="9773296at2"/>
<dbReference type="PANTHER" id="PTHR30313">
    <property type="entry name" value="DNA PRIMASE"/>
    <property type="match status" value="1"/>
</dbReference>
<dbReference type="InterPro" id="IPR006171">
    <property type="entry name" value="TOPRIM_dom"/>
</dbReference>
<dbReference type="PATRIC" id="fig|272562.8.peg.1398"/>
<dbReference type="NCBIfam" id="NF006382">
    <property type="entry name" value="PRK08624.1"/>
    <property type="match status" value="1"/>
</dbReference>
<reference evidence="3 4" key="1">
    <citation type="journal article" date="2001" name="J. Bacteriol.">
        <title>Genome sequence and comparative analysis of the solvent-producing bacterium Clostridium acetobutylicum.</title>
        <authorList>
            <person name="Nolling J."/>
            <person name="Breton G."/>
            <person name="Omelchenko M.V."/>
            <person name="Makarova K.S."/>
            <person name="Zeng Q."/>
            <person name="Gibson R."/>
            <person name="Lee H.M."/>
            <person name="Dubois J."/>
            <person name="Qiu D."/>
            <person name="Hitti J."/>
            <person name="Wolf Y.I."/>
            <person name="Tatusov R.L."/>
            <person name="Sabathe F."/>
            <person name="Doucette-Stamm L."/>
            <person name="Soucaille P."/>
            <person name="Daly M.J."/>
            <person name="Bennett G.N."/>
            <person name="Koonin E.V."/>
            <person name="Smith D.R."/>
        </authorList>
    </citation>
    <scope>NUCLEOTIDE SEQUENCE [LARGE SCALE GENOMIC DNA]</scope>
    <source>
        <strain evidence="4">ATCC 824 / DSM 792 / JCM 1419 / LMG 5710 / VKM B-1787</strain>
    </source>
</reference>
<accession>Q97JS6</accession>
<dbReference type="PIRSF" id="PIRSF014669">
    <property type="entry name" value="UCP014669"/>
    <property type="match status" value="1"/>
</dbReference>